<keyword evidence="3" id="KW-0732">Signal</keyword>
<dbReference type="EMBL" id="JAJOZI010000143">
    <property type="protein sequence ID" value="MCD7041297.1"/>
    <property type="molecule type" value="Genomic_DNA"/>
</dbReference>
<reference evidence="5 6" key="2">
    <citation type="journal article" date="2023" name="Plant Pathol.">
        <title>Dismantling and reorganizing Pseudomonas marginalis sensu#lato.</title>
        <authorList>
            <person name="Sawada H."/>
            <person name="Fujikawa T."/>
            <person name="Satou M."/>
        </authorList>
    </citation>
    <scope>NUCLEOTIDE SEQUENCE [LARGE SCALE GENOMIC DNA]</scope>
    <source>
        <strain evidence="5 6">MAFF 311096</strain>
    </source>
</reference>
<dbReference type="PROSITE" id="PS51779">
    <property type="entry name" value="POTRA"/>
    <property type="match status" value="1"/>
</dbReference>
<gene>
    <name evidence="5" type="ORF">LRQ20_23675</name>
</gene>
<evidence type="ECO:0000256" key="2">
    <source>
        <dbReference type="ARBA" id="ARBA00023136"/>
    </source>
</evidence>
<dbReference type="Gene3D" id="3.10.20.310">
    <property type="entry name" value="membrane protein fhac"/>
    <property type="match status" value="1"/>
</dbReference>
<dbReference type="InterPro" id="IPR051544">
    <property type="entry name" value="TPS_OM_transporter"/>
</dbReference>
<keyword evidence="2" id="KW-0472">Membrane</keyword>
<keyword evidence="6" id="KW-1185">Reference proteome</keyword>
<dbReference type="Proteomes" id="UP001154922">
    <property type="component" value="Unassembled WGS sequence"/>
</dbReference>
<accession>A0ABS8R3M3</accession>
<sequence>MWRSVRRTRLSLLSVFLCLGLAATAQGATPQDTPGVTDLIRDRQDRLLEEQQRRLEELKDLPGKAAAPAKPAAPADIRCFAINTIELSGADSLSEGERASLIKPYIRQCLGVPQLNDLLKVITDHYLAKGLVTSRAYLPQQNLGSGNLKVQVVEGRLEGMKGAEDSGITERQLAMSFPGKPGDL</sequence>
<reference evidence="5 6" key="1">
    <citation type="journal article" date="2022" name="Int. J. Syst. Evol. Microbiol.">
        <title>Pseudomonas petroselini sp. nov., a pathogen causing bacterial rot of parsley in Japan.</title>
        <authorList>
            <person name="Sawada H."/>
            <person name="Fujikawa T."/>
            <person name="Osada S."/>
            <person name="Satou M."/>
        </authorList>
    </citation>
    <scope>NUCLEOTIDE SEQUENCE [LARGE SCALE GENOMIC DNA]</scope>
    <source>
        <strain evidence="5 6">MAFF 311096</strain>
    </source>
</reference>
<evidence type="ECO:0000256" key="1">
    <source>
        <dbReference type="ARBA" id="ARBA00004370"/>
    </source>
</evidence>
<evidence type="ECO:0000313" key="6">
    <source>
        <dbReference type="Proteomes" id="UP001154922"/>
    </source>
</evidence>
<evidence type="ECO:0000313" key="5">
    <source>
        <dbReference type="EMBL" id="MCD7041297.1"/>
    </source>
</evidence>
<feature type="signal peptide" evidence="3">
    <location>
        <begin position="1"/>
        <end position="27"/>
    </location>
</feature>
<feature type="non-terminal residue" evidence="5">
    <location>
        <position position="184"/>
    </location>
</feature>
<dbReference type="Pfam" id="PF08479">
    <property type="entry name" value="POTRA_2"/>
    <property type="match status" value="1"/>
</dbReference>
<dbReference type="RefSeq" id="WP_279659866.1">
    <property type="nucleotide sequence ID" value="NZ_JAJOZG010000192.1"/>
</dbReference>
<evidence type="ECO:0000259" key="4">
    <source>
        <dbReference type="PROSITE" id="PS51779"/>
    </source>
</evidence>
<dbReference type="PANTHER" id="PTHR34597">
    <property type="entry name" value="SLR1661 PROTEIN"/>
    <property type="match status" value="1"/>
</dbReference>
<organism evidence="5 6">
    <name type="scientific">Pseudomonas petroselini</name>
    <dbReference type="NCBI Taxonomy" id="2899822"/>
    <lineage>
        <taxon>Bacteria</taxon>
        <taxon>Pseudomonadati</taxon>
        <taxon>Pseudomonadota</taxon>
        <taxon>Gammaproteobacteria</taxon>
        <taxon>Pseudomonadales</taxon>
        <taxon>Pseudomonadaceae</taxon>
        <taxon>Pseudomonas</taxon>
    </lineage>
</organism>
<feature type="chain" id="PRO_5045679737" evidence="3">
    <location>
        <begin position="28"/>
        <end position="184"/>
    </location>
</feature>
<evidence type="ECO:0000256" key="3">
    <source>
        <dbReference type="SAM" id="SignalP"/>
    </source>
</evidence>
<dbReference type="InterPro" id="IPR013686">
    <property type="entry name" value="Polypept-transport_assoc_ShlB"/>
</dbReference>
<name>A0ABS8R3M3_9PSED</name>
<dbReference type="InterPro" id="IPR034746">
    <property type="entry name" value="POTRA"/>
</dbReference>
<comment type="subcellular location">
    <subcellularLocation>
        <location evidence="1">Membrane</location>
    </subcellularLocation>
</comment>
<proteinExistence type="predicted"/>
<protein>
    <submittedName>
        <fullName evidence="5">ShlB/FhaC/HecB family hemolysin secretion/activation protein</fullName>
    </submittedName>
</protein>
<feature type="domain" description="POTRA" evidence="4">
    <location>
        <begin position="80"/>
        <end position="155"/>
    </location>
</feature>
<dbReference type="PANTHER" id="PTHR34597:SF3">
    <property type="entry name" value="OUTER MEMBRANE TRANSPORTER CDIB"/>
    <property type="match status" value="1"/>
</dbReference>
<comment type="caution">
    <text evidence="5">The sequence shown here is derived from an EMBL/GenBank/DDBJ whole genome shotgun (WGS) entry which is preliminary data.</text>
</comment>